<evidence type="ECO:0000313" key="1">
    <source>
        <dbReference type="EMBL" id="KKM61742.1"/>
    </source>
</evidence>
<dbReference type="GO" id="GO:0003677">
    <property type="term" value="F:DNA binding"/>
    <property type="evidence" value="ECO:0007669"/>
    <property type="project" value="InterPro"/>
</dbReference>
<dbReference type="SUPFAM" id="SSF47413">
    <property type="entry name" value="lambda repressor-like DNA-binding domains"/>
    <property type="match status" value="1"/>
</dbReference>
<dbReference type="AlphaFoldDB" id="A0A0F9LXE1"/>
<gene>
    <name evidence="1" type="ORF">LCGC14_1528760</name>
</gene>
<accession>A0A0F9LXE1</accession>
<organism evidence="1">
    <name type="scientific">marine sediment metagenome</name>
    <dbReference type="NCBI Taxonomy" id="412755"/>
    <lineage>
        <taxon>unclassified sequences</taxon>
        <taxon>metagenomes</taxon>
        <taxon>ecological metagenomes</taxon>
    </lineage>
</organism>
<dbReference type="InterPro" id="IPR010982">
    <property type="entry name" value="Lambda_DNA-bd_dom_sf"/>
</dbReference>
<proteinExistence type="predicted"/>
<reference evidence="1" key="1">
    <citation type="journal article" date="2015" name="Nature">
        <title>Complex archaea that bridge the gap between prokaryotes and eukaryotes.</title>
        <authorList>
            <person name="Spang A."/>
            <person name="Saw J.H."/>
            <person name="Jorgensen S.L."/>
            <person name="Zaremba-Niedzwiedzka K."/>
            <person name="Martijn J."/>
            <person name="Lind A.E."/>
            <person name="van Eijk R."/>
            <person name="Schleper C."/>
            <person name="Guy L."/>
            <person name="Ettema T.J."/>
        </authorList>
    </citation>
    <scope>NUCLEOTIDE SEQUENCE</scope>
</reference>
<dbReference type="EMBL" id="LAZR01011427">
    <property type="protein sequence ID" value="KKM61742.1"/>
    <property type="molecule type" value="Genomic_DNA"/>
</dbReference>
<protein>
    <recommendedName>
        <fullName evidence="2">HTH cro/C1-type domain-containing protein</fullName>
    </recommendedName>
</protein>
<sequence>MTPDQVRRLFGAGASLRAVMVDAGISQAAVAELAKSDQPRVAVVLAGKVGATEPAHATARRIYQAVADLLGISVNEVVKAVHGEHATI</sequence>
<evidence type="ECO:0008006" key="2">
    <source>
        <dbReference type="Google" id="ProtNLM"/>
    </source>
</evidence>
<comment type="caution">
    <text evidence="1">The sequence shown here is derived from an EMBL/GenBank/DDBJ whole genome shotgun (WGS) entry which is preliminary data.</text>
</comment>
<name>A0A0F9LXE1_9ZZZZ</name>